<proteinExistence type="predicted"/>
<dbReference type="EMBL" id="LSSM01005160">
    <property type="protein sequence ID" value="OMJ13265.1"/>
    <property type="molecule type" value="Genomic_DNA"/>
</dbReference>
<keyword evidence="2" id="KW-1185">Reference proteome</keyword>
<protein>
    <submittedName>
        <fullName evidence="1">Uncharacterized protein</fullName>
    </submittedName>
</protein>
<evidence type="ECO:0000313" key="2">
    <source>
        <dbReference type="Proteomes" id="UP000187429"/>
    </source>
</evidence>
<comment type="caution">
    <text evidence="1">The sequence shown here is derived from an EMBL/GenBank/DDBJ whole genome shotgun (WGS) entry which is preliminary data.</text>
</comment>
<evidence type="ECO:0000313" key="1">
    <source>
        <dbReference type="EMBL" id="OMJ13265.1"/>
    </source>
</evidence>
<sequence>MADNVNPELPIKLGEFGNCSYSVDQSSGNYHQFPKHDSQAALIKGTGSPLRSLKTPERYDLPSVVIELCSRFDQADHSEGIDALKSGILADSQVMGLDPIHGCDRSKLTDVRMVCFEELVLLPVMESCLLDGHKCHARDADNNFDDTDMEVGI</sequence>
<name>A0A1R1XF44_9FUNG</name>
<reference evidence="2" key="1">
    <citation type="submission" date="2017-01" db="EMBL/GenBank/DDBJ databases">
        <authorList>
            <person name="Wang Y."/>
            <person name="White M."/>
            <person name="Kvist S."/>
            <person name="Moncalvo J.-M."/>
        </authorList>
    </citation>
    <scope>NUCLEOTIDE SEQUENCE [LARGE SCALE GENOMIC DNA]</scope>
    <source>
        <strain evidence="2">ID-206-W2</strain>
    </source>
</reference>
<gene>
    <name evidence="1" type="ORF">AYI69_g9062</name>
</gene>
<organism evidence="1 2">
    <name type="scientific">Smittium culicis</name>
    <dbReference type="NCBI Taxonomy" id="133412"/>
    <lineage>
        <taxon>Eukaryota</taxon>
        <taxon>Fungi</taxon>
        <taxon>Fungi incertae sedis</taxon>
        <taxon>Zoopagomycota</taxon>
        <taxon>Kickxellomycotina</taxon>
        <taxon>Harpellomycetes</taxon>
        <taxon>Harpellales</taxon>
        <taxon>Legeriomycetaceae</taxon>
        <taxon>Smittium</taxon>
    </lineage>
</organism>
<dbReference type="Proteomes" id="UP000187429">
    <property type="component" value="Unassembled WGS sequence"/>
</dbReference>
<accession>A0A1R1XF44</accession>
<dbReference type="AlphaFoldDB" id="A0A1R1XF44"/>